<gene>
    <name evidence="2" type="ORF">SAMN05216188_106211</name>
</gene>
<dbReference type="Proteomes" id="UP000199352">
    <property type="component" value="Unassembled WGS sequence"/>
</dbReference>
<organism evidence="2 3">
    <name type="scientific">Lentzea xinjiangensis</name>
    <dbReference type="NCBI Taxonomy" id="402600"/>
    <lineage>
        <taxon>Bacteria</taxon>
        <taxon>Bacillati</taxon>
        <taxon>Actinomycetota</taxon>
        <taxon>Actinomycetes</taxon>
        <taxon>Pseudonocardiales</taxon>
        <taxon>Pseudonocardiaceae</taxon>
        <taxon>Lentzea</taxon>
    </lineage>
</organism>
<sequence>MIASTLTPAADEPASIADAPLHNTPHHAENAPNTPPLPAERAAAQAVTASALTPAAGEPASKADAPTTAESAPEVRARLAGAGRTVREAR</sequence>
<proteinExistence type="predicted"/>
<accession>A0A1H9JYF9</accession>
<evidence type="ECO:0000313" key="3">
    <source>
        <dbReference type="Proteomes" id="UP000199352"/>
    </source>
</evidence>
<evidence type="ECO:0000313" key="2">
    <source>
        <dbReference type="EMBL" id="SEQ91847.1"/>
    </source>
</evidence>
<dbReference type="AlphaFoldDB" id="A0A1H9JYF9"/>
<name>A0A1H9JYF9_9PSEU</name>
<feature type="region of interest" description="Disordered" evidence="1">
    <location>
        <begin position="1"/>
        <end position="90"/>
    </location>
</feature>
<reference evidence="3" key="1">
    <citation type="submission" date="2016-10" db="EMBL/GenBank/DDBJ databases">
        <authorList>
            <person name="Varghese N."/>
            <person name="Submissions S."/>
        </authorList>
    </citation>
    <scope>NUCLEOTIDE SEQUENCE [LARGE SCALE GENOMIC DNA]</scope>
    <source>
        <strain evidence="3">CGMCC 4.3525</strain>
    </source>
</reference>
<feature type="compositionally biased region" description="Low complexity" evidence="1">
    <location>
        <begin position="39"/>
        <end position="56"/>
    </location>
</feature>
<dbReference type="EMBL" id="FOFR01000006">
    <property type="protein sequence ID" value="SEQ91847.1"/>
    <property type="molecule type" value="Genomic_DNA"/>
</dbReference>
<dbReference type="STRING" id="402600.SAMN05216188_106211"/>
<protein>
    <submittedName>
        <fullName evidence="2">Uncharacterized protein</fullName>
    </submittedName>
</protein>
<evidence type="ECO:0000256" key="1">
    <source>
        <dbReference type="SAM" id="MobiDB-lite"/>
    </source>
</evidence>
<keyword evidence="3" id="KW-1185">Reference proteome</keyword>